<evidence type="ECO:0008006" key="4">
    <source>
        <dbReference type="Google" id="ProtNLM"/>
    </source>
</evidence>
<dbReference type="PROSITE" id="PS51257">
    <property type="entry name" value="PROKAR_LIPOPROTEIN"/>
    <property type="match status" value="1"/>
</dbReference>
<evidence type="ECO:0000256" key="1">
    <source>
        <dbReference type="SAM" id="SignalP"/>
    </source>
</evidence>
<dbReference type="STRING" id="1122124.GCA_000423165_02152"/>
<gene>
    <name evidence="2" type="ORF">CWI80_11380</name>
</gene>
<feature type="signal peptide" evidence="1">
    <location>
        <begin position="1"/>
        <end position="18"/>
    </location>
</feature>
<evidence type="ECO:0000313" key="2">
    <source>
        <dbReference type="EMBL" id="RUO69812.1"/>
    </source>
</evidence>
<dbReference type="RefSeq" id="WP_026860856.1">
    <property type="nucleotide sequence ID" value="NZ_PIQE01000004.1"/>
</dbReference>
<keyword evidence="1" id="KW-0732">Signal</keyword>
<dbReference type="EMBL" id="PIQE01000004">
    <property type="protein sequence ID" value="RUO69812.1"/>
    <property type="molecule type" value="Genomic_DNA"/>
</dbReference>
<name>A0A432Z0V1_9GAMM</name>
<accession>A0A432Z0V1</accession>
<dbReference type="AlphaFoldDB" id="A0A432Z0V1"/>
<keyword evidence="3" id="KW-1185">Reference proteome</keyword>
<dbReference type="Gene3D" id="3.30.110.70">
    <property type="entry name" value="Hypothetical protein apc22750. Chain B"/>
    <property type="match status" value="1"/>
</dbReference>
<feature type="chain" id="PRO_5019054124" description="RcsF protein" evidence="1">
    <location>
        <begin position="19"/>
        <end position="121"/>
    </location>
</feature>
<proteinExistence type="predicted"/>
<protein>
    <recommendedName>
        <fullName evidence="4">RcsF protein</fullName>
    </recommendedName>
</protein>
<sequence length="121" mass="13167">MRLWLAALVALGSLAGCATVPESIPAGELERASQVEFIQPYELSRTDVSFTHLGTVYGASCQSPLASEKASQQVAMIRLKLATLEQQGNRVVFKRCEQNGEGSCSSGWRCEGEAYQMNPLR</sequence>
<evidence type="ECO:0000313" key="3">
    <source>
        <dbReference type="Proteomes" id="UP000287022"/>
    </source>
</evidence>
<organism evidence="2 3">
    <name type="scientific">Pseudidiomarina sediminum</name>
    <dbReference type="NCBI Taxonomy" id="431675"/>
    <lineage>
        <taxon>Bacteria</taxon>
        <taxon>Pseudomonadati</taxon>
        <taxon>Pseudomonadota</taxon>
        <taxon>Gammaproteobacteria</taxon>
        <taxon>Alteromonadales</taxon>
        <taxon>Idiomarinaceae</taxon>
        <taxon>Pseudidiomarina</taxon>
    </lineage>
</organism>
<reference evidence="3" key="1">
    <citation type="journal article" date="2018" name="Front. Microbiol.">
        <title>Genome-Based Analysis Reveals the Taxonomy and Diversity of the Family Idiomarinaceae.</title>
        <authorList>
            <person name="Liu Y."/>
            <person name="Lai Q."/>
            <person name="Shao Z."/>
        </authorList>
    </citation>
    <scope>NUCLEOTIDE SEQUENCE [LARGE SCALE GENOMIC DNA]</scope>
    <source>
        <strain evidence="3">c121</strain>
    </source>
</reference>
<comment type="caution">
    <text evidence="2">The sequence shown here is derived from an EMBL/GenBank/DDBJ whole genome shotgun (WGS) entry which is preliminary data.</text>
</comment>
<dbReference type="Proteomes" id="UP000287022">
    <property type="component" value="Unassembled WGS sequence"/>
</dbReference>